<feature type="transmembrane region" description="Helical" evidence="9">
    <location>
        <begin position="69"/>
        <end position="87"/>
    </location>
</feature>
<evidence type="ECO:0000313" key="11">
    <source>
        <dbReference type="Proteomes" id="UP000199306"/>
    </source>
</evidence>
<reference evidence="10 11" key="1">
    <citation type="submission" date="2016-10" db="EMBL/GenBank/DDBJ databases">
        <authorList>
            <person name="de Groot N.N."/>
        </authorList>
    </citation>
    <scope>NUCLEOTIDE SEQUENCE [LARGE SCALE GENOMIC DNA]</scope>
    <source>
        <strain evidence="11">E92,LMG 26720,CCM 7988</strain>
    </source>
</reference>
<dbReference type="AlphaFoldDB" id="A0A1I5Z093"/>
<evidence type="ECO:0000256" key="8">
    <source>
        <dbReference type="RuleBase" id="RU003942"/>
    </source>
</evidence>
<dbReference type="InterPro" id="IPR000390">
    <property type="entry name" value="Small_drug/metabolite_transptr"/>
</dbReference>
<keyword evidence="2" id="KW-0813">Transport</keyword>
<evidence type="ECO:0000256" key="5">
    <source>
        <dbReference type="ARBA" id="ARBA00022989"/>
    </source>
</evidence>
<gene>
    <name evidence="10" type="ORF">SAMN04515674_12323</name>
</gene>
<dbReference type="PANTHER" id="PTHR30561:SF1">
    <property type="entry name" value="MULTIDRUG TRANSPORTER EMRE"/>
    <property type="match status" value="1"/>
</dbReference>
<feature type="transmembrane region" description="Helical" evidence="9">
    <location>
        <begin position="6"/>
        <end position="23"/>
    </location>
</feature>
<dbReference type="InterPro" id="IPR045324">
    <property type="entry name" value="Small_multidrug_res"/>
</dbReference>
<accession>A0A1I5Z093</accession>
<dbReference type="STRING" id="1079859.SAMN04515674_12323"/>
<dbReference type="Pfam" id="PF00893">
    <property type="entry name" value="Multi_Drug_Res"/>
    <property type="match status" value="1"/>
</dbReference>
<sequence>MHWVYIFIAALFEAAWTFSLKFLKLSEIKQLRFDNFYKPDEGLQILLPLLGYILFGIGNIYFFSLAMKHMSIASAFAVWTAMSIILIKVAEMLFYGQKITLIEIFFMSLITVGIVGLKVYAQAK</sequence>
<evidence type="ECO:0000256" key="1">
    <source>
        <dbReference type="ARBA" id="ARBA00004651"/>
    </source>
</evidence>
<comment type="similarity">
    <text evidence="7 8">Belongs to the drug/metabolite transporter (DMT) superfamily. Small multidrug resistance (SMR) (TC 2.A.7.1) family.</text>
</comment>
<evidence type="ECO:0000256" key="6">
    <source>
        <dbReference type="ARBA" id="ARBA00023136"/>
    </source>
</evidence>
<protein>
    <submittedName>
        <fullName evidence="10">Quaternary ammonium compound-resistance protein SugE</fullName>
    </submittedName>
</protein>
<dbReference type="EMBL" id="FOXH01000023">
    <property type="protein sequence ID" value="SFQ49924.1"/>
    <property type="molecule type" value="Genomic_DNA"/>
</dbReference>
<organism evidence="10 11">
    <name type="scientific">Pseudarcicella hirudinis</name>
    <dbReference type="NCBI Taxonomy" id="1079859"/>
    <lineage>
        <taxon>Bacteria</taxon>
        <taxon>Pseudomonadati</taxon>
        <taxon>Bacteroidota</taxon>
        <taxon>Cytophagia</taxon>
        <taxon>Cytophagales</taxon>
        <taxon>Flectobacillaceae</taxon>
        <taxon>Pseudarcicella</taxon>
    </lineage>
</organism>
<comment type="subcellular location">
    <subcellularLocation>
        <location evidence="1 8">Cell membrane</location>
        <topology evidence="1 8">Multi-pass membrane protein</topology>
    </subcellularLocation>
</comment>
<keyword evidence="11" id="KW-1185">Reference proteome</keyword>
<evidence type="ECO:0000256" key="9">
    <source>
        <dbReference type="SAM" id="Phobius"/>
    </source>
</evidence>
<feature type="transmembrane region" description="Helical" evidence="9">
    <location>
        <begin position="99"/>
        <end position="121"/>
    </location>
</feature>
<dbReference type="PANTHER" id="PTHR30561">
    <property type="entry name" value="SMR FAMILY PROTON-DEPENDENT DRUG EFFLUX TRANSPORTER SUGE"/>
    <property type="match status" value="1"/>
</dbReference>
<dbReference type="OrthoDB" id="21828at2"/>
<dbReference type="GO" id="GO:0005886">
    <property type="term" value="C:plasma membrane"/>
    <property type="evidence" value="ECO:0007669"/>
    <property type="project" value="UniProtKB-SubCell"/>
</dbReference>
<evidence type="ECO:0000256" key="3">
    <source>
        <dbReference type="ARBA" id="ARBA00022475"/>
    </source>
</evidence>
<dbReference type="SUPFAM" id="SSF103481">
    <property type="entry name" value="Multidrug resistance efflux transporter EmrE"/>
    <property type="match status" value="1"/>
</dbReference>
<evidence type="ECO:0000256" key="4">
    <source>
        <dbReference type="ARBA" id="ARBA00022692"/>
    </source>
</evidence>
<dbReference type="InterPro" id="IPR037185">
    <property type="entry name" value="EmrE-like"/>
</dbReference>
<dbReference type="RefSeq" id="WP_092019793.1">
    <property type="nucleotide sequence ID" value="NZ_FOXH01000023.1"/>
</dbReference>
<evidence type="ECO:0000313" key="10">
    <source>
        <dbReference type="EMBL" id="SFQ49924.1"/>
    </source>
</evidence>
<dbReference type="Gene3D" id="1.10.3730.20">
    <property type="match status" value="1"/>
</dbReference>
<dbReference type="Proteomes" id="UP000199306">
    <property type="component" value="Unassembled WGS sequence"/>
</dbReference>
<dbReference type="GO" id="GO:0022857">
    <property type="term" value="F:transmembrane transporter activity"/>
    <property type="evidence" value="ECO:0007669"/>
    <property type="project" value="InterPro"/>
</dbReference>
<keyword evidence="3" id="KW-1003">Cell membrane</keyword>
<name>A0A1I5Z093_9BACT</name>
<keyword evidence="5 9" id="KW-1133">Transmembrane helix</keyword>
<keyword evidence="6 9" id="KW-0472">Membrane</keyword>
<evidence type="ECO:0000256" key="2">
    <source>
        <dbReference type="ARBA" id="ARBA00022448"/>
    </source>
</evidence>
<evidence type="ECO:0000256" key="7">
    <source>
        <dbReference type="ARBA" id="ARBA00038032"/>
    </source>
</evidence>
<feature type="transmembrane region" description="Helical" evidence="9">
    <location>
        <begin position="43"/>
        <end position="63"/>
    </location>
</feature>
<keyword evidence="4 8" id="KW-0812">Transmembrane</keyword>
<proteinExistence type="inferred from homology"/>